<dbReference type="Proteomes" id="UP001291623">
    <property type="component" value="Unassembled WGS sequence"/>
</dbReference>
<evidence type="ECO:0000256" key="1">
    <source>
        <dbReference type="ARBA" id="ARBA00001964"/>
    </source>
</evidence>
<keyword evidence="5" id="KW-0732">Signal</keyword>
<organism evidence="6 7">
    <name type="scientific">Anisodus tanguticus</name>
    <dbReference type="NCBI Taxonomy" id="243964"/>
    <lineage>
        <taxon>Eukaryota</taxon>
        <taxon>Viridiplantae</taxon>
        <taxon>Streptophyta</taxon>
        <taxon>Embryophyta</taxon>
        <taxon>Tracheophyta</taxon>
        <taxon>Spermatophyta</taxon>
        <taxon>Magnoliopsida</taxon>
        <taxon>eudicotyledons</taxon>
        <taxon>Gunneridae</taxon>
        <taxon>Pentapetalae</taxon>
        <taxon>asterids</taxon>
        <taxon>lamiids</taxon>
        <taxon>Solanales</taxon>
        <taxon>Solanaceae</taxon>
        <taxon>Solanoideae</taxon>
        <taxon>Hyoscyameae</taxon>
        <taxon>Anisodus</taxon>
    </lineage>
</organism>
<dbReference type="PANTHER" id="PTHR11624">
    <property type="entry name" value="DEHYDROGENASE RELATED"/>
    <property type="match status" value="1"/>
</dbReference>
<protein>
    <recommendedName>
        <fullName evidence="4">Pyruvate dehydrogenase E1 component subunit beta</fullName>
        <ecNumber evidence="4">1.2.4.1</ecNumber>
    </recommendedName>
</protein>
<dbReference type="Gene3D" id="3.40.50.970">
    <property type="match status" value="1"/>
</dbReference>
<dbReference type="SUPFAM" id="SSF52518">
    <property type="entry name" value="Thiamin diphosphate-binding fold (THDP-binding)"/>
    <property type="match status" value="1"/>
</dbReference>
<gene>
    <name evidence="6" type="ORF">RND71_003395</name>
</gene>
<name>A0AAE1SUI2_9SOLA</name>
<comment type="catalytic activity">
    <reaction evidence="4">
        <text>N(6)-[(R)-lipoyl]-L-lysyl-[protein] + pyruvate + H(+) = N(6)-[(R)-S(8)-acetyldihydrolipoyl]-L-lysyl-[protein] + CO2</text>
        <dbReference type="Rhea" id="RHEA:19189"/>
        <dbReference type="Rhea" id="RHEA-COMP:10474"/>
        <dbReference type="Rhea" id="RHEA-COMP:10478"/>
        <dbReference type="ChEBI" id="CHEBI:15361"/>
        <dbReference type="ChEBI" id="CHEBI:15378"/>
        <dbReference type="ChEBI" id="CHEBI:16526"/>
        <dbReference type="ChEBI" id="CHEBI:83099"/>
        <dbReference type="ChEBI" id="CHEBI:83111"/>
        <dbReference type="EC" id="1.2.4.1"/>
    </reaction>
</comment>
<evidence type="ECO:0000256" key="5">
    <source>
        <dbReference type="SAM" id="SignalP"/>
    </source>
</evidence>
<evidence type="ECO:0000256" key="2">
    <source>
        <dbReference type="ARBA" id="ARBA00023002"/>
    </source>
</evidence>
<dbReference type="AlphaFoldDB" id="A0AAE1SUI2"/>
<feature type="signal peptide" evidence="5">
    <location>
        <begin position="1"/>
        <end position="22"/>
    </location>
</feature>
<reference evidence="6" key="1">
    <citation type="submission" date="2023-12" db="EMBL/GenBank/DDBJ databases">
        <title>Genome assembly of Anisodus tanguticus.</title>
        <authorList>
            <person name="Wang Y.-J."/>
        </authorList>
    </citation>
    <scope>NUCLEOTIDE SEQUENCE</scope>
    <source>
        <strain evidence="6">KB-2021</strain>
        <tissue evidence="6">Leaf</tissue>
    </source>
</reference>
<comment type="function">
    <text evidence="4">The pyruvate dehydrogenase complex catalyzes the overall conversion of pyruvate to acetyl-CoA and CO2.</text>
</comment>
<proteinExistence type="predicted"/>
<dbReference type="InterPro" id="IPR029061">
    <property type="entry name" value="THDP-binding"/>
</dbReference>
<dbReference type="InterPro" id="IPR027110">
    <property type="entry name" value="PDHB_mito-type"/>
</dbReference>
<comment type="cofactor">
    <cofactor evidence="1 4">
        <name>thiamine diphosphate</name>
        <dbReference type="ChEBI" id="CHEBI:58937"/>
    </cofactor>
</comment>
<feature type="chain" id="PRO_5042283444" description="Pyruvate dehydrogenase E1 component subunit beta" evidence="5">
    <location>
        <begin position="23"/>
        <end position="113"/>
    </location>
</feature>
<evidence type="ECO:0000313" key="7">
    <source>
        <dbReference type="Proteomes" id="UP001291623"/>
    </source>
</evidence>
<sequence length="113" mass="12090">MEKHILFLFCMSFFGKLEIGFCGDDTSSDAFLQAIDHLINSAAKIHYMSGGNISVPIVLRGPKSAALGIGAQHSQTTCASVIYNKKDLDELDDASSKNLSVLLGVLSLPGLFI</sequence>
<dbReference type="PANTHER" id="PTHR11624:SF96">
    <property type="entry name" value="PYRUVATE DEHYDROGENASE E1 COMPONENT SUBUNIT BETA, MITOCHONDRIAL"/>
    <property type="match status" value="1"/>
</dbReference>
<keyword evidence="3 4" id="KW-0786">Thiamine pyrophosphate</keyword>
<keyword evidence="4" id="KW-0670">Pyruvate</keyword>
<evidence type="ECO:0000313" key="6">
    <source>
        <dbReference type="EMBL" id="KAK4377099.1"/>
    </source>
</evidence>
<evidence type="ECO:0000256" key="4">
    <source>
        <dbReference type="RuleBase" id="RU364074"/>
    </source>
</evidence>
<accession>A0AAE1SUI2</accession>
<keyword evidence="7" id="KW-1185">Reference proteome</keyword>
<evidence type="ECO:0000256" key="3">
    <source>
        <dbReference type="ARBA" id="ARBA00023052"/>
    </source>
</evidence>
<dbReference type="GO" id="GO:0004739">
    <property type="term" value="F:pyruvate dehydrogenase (acetyl-transferring) activity"/>
    <property type="evidence" value="ECO:0007669"/>
    <property type="project" value="UniProtKB-UniRule"/>
</dbReference>
<keyword evidence="2 4" id="KW-0560">Oxidoreductase</keyword>
<dbReference type="GO" id="GO:0006086">
    <property type="term" value="P:pyruvate decarboxylation to acetyl-CoA"/>
    <property type="evidence" value="ECO:0007669"/>
    <property type="project" value="InterPro"/>
</dbReference>
<dbReference type="EC" id="1.2.4.1" evidence="4"/>
<dbReference type="EMBL" id="JAVYJV010000002">
    <property type="protein sequence ID" value="KAK4377099.1"/>
    <property type="molecule type" value="Genomic_DNA"/>
</dbReference>
<comment type="caution">
    <text evidence="6">The sequence shown here is derived from an EMBL/GenBank/DDBJ whole genome shotgun (WGS) entry which is preliminary data.</text>
</comment>